<feature type="chain" id="PRO_5047498381" description="Beta-xylanase" evidence="12">
    <location>
        <begin position="21"/>
        <end position="375"/>
    </location>
</feature>
<dbReference type="Gene3D" id="3.20.20.80">
    <property type="entry name" value="Glycosidases"/>
    <property type="match status" value="1"/>
</dbReference>
<dbReference type="InterPro" id="IPR044846">
    <property type="entry name" value="GH10"/>
</dbReference>
<evidence type="ECO:0000313" key="15">
    <source>
        <dbReference type="Proteomes" id="UP001566331"/>
    </source>
</evidence>
<dbReference type="Pfam" id="PF00331">
    <property type="entry name" value="Glyco_hydro_10"/>
    <property type="match status" value="1"/>
</dbReference>
<dbReference type="PROSITE" id="PS00591">
    <property type="entry name" value="GH10_1"/>
    <property type="match status" value="1"/>
</dbReference>
<sequence>MKKKPARLLAAMLVLPLALAACGPHEAPDANTVAAPDDASAPSVQASGRGGSGLAAGQPKFLGSAHSPPQAEDFVRYWNKVTPENGGKWGEVEAERDVMAWAELDAAYRIARDNGLPFQMHVLVWGNQQPEWIEALPPDEQRAEIEAWFAAVAARYPDIDFVEVVNEPLNDPPSKDDEGGGNYVEALGGAGESGWGWILEAFRMARAHFPDARLMINEYSVTNDPEATRRYLEIIELLRREQLIDAIGVQGHAFATTTETPMSVHRENLDALGATGLPVYVTELDIDGPDDDTQLRDYQRVFPVFWEHPAVQGITLWGFRPGLWRDEEGAYLVREDGSERPAQEWLRRYVRGEAAAPTASGGELQADAEPEASAE</sequence>
<feature type="region of interest" description="Disordered" evidence="11">
    <location>
        <begin position="355"/>
        <end position="375"/>
    </location>
</feature>
<reference evidence="14 15" key="1">
    <citation type="submission" date="2024-07" db="EMBL/GenBank/DDBJ databases">
        <title>Luteimonas salilacus sp. nov., isolated from the shore soil of Salt Lake in Tibet of China.</title>
        <authorList>
            <person name="Zhang X."/>
            <person name="Li A."/>
        </authorList>
    </citation>
    <scope>NUCLEOTIDE SEQUENCE [LARGE SCALE GENOMIC DNA]</scope>
    <source>
        <strain evidence="14 15">B3-2-R+30</strain>
    </source>
</reference>
<dbReference type="EMBL" id="JBFWIC010000007">
    <property type="protein sequence ID" value="MEZ0474368.1"/>
    <property type="molecule type" value="Genomic_DNA"/>
</dbReference>
<feature type="active site" description="Nucleophile" evidence="9">
    <location>
        <position position="283"/>
    </location>
</feature>
<keyword evidence="5 10" id="KW-0378">Hydrolase</keyword>
<organism evidence="14 15">
    <name type="scientific">Luteimonas salinilitoris</name>
    <dbReference type="NCBI Taxonomy" id="3237697"/>
    <lineage>
        <taxon>Bacteria</taxon>
        <taxon>Pseudomonadati</taxon>
        <taxon>Pseudomonadota</taxon>
        <taxon>Gammaproteobacteria</taxon>
        <taxon>Lysobacterales</taxon>
        <taxon>Lysobacteraceae</taxon>
        <taxon>Luteimonas</taxon>
    </lineage>
</organism>
<keyword evidence="4 12" id="KW-0732">Signal</keyword>
<keyword evidence="3" id="KW-0858">Xylan degradation</keyword>
<evidence type="ECO:0000313" key="14">
    <source>
        <dbReference type="EMBL" id="MEZ0474368.1"/>
    </source>
</evidence>
<evidence type="ECO:0000256" key="12">
    <source>
        <dbReference type="SAM" id="SignalP"/>
    </source>
</evidence>
<evidence type="ECO:0000256" key="2">
    <source>
        <dbReference type="ARBA" id="ARBA00007495"/>
    </source>
</evidence>
<gene>
    <name evidence="14" type="ORF">AB6713_07015</name>
</gene>
<proteinExistence type="inferred from homology"/>
<dbReference type="SMART" id="SM00633">
    <property type="entry name" value="Glyco_10"/>
    <property type="match status" value="1"/>
</dbReference>
<keyword evidence="8 10" id="KW-0624">Polysaccharide degradation</keyword>
<dbReference type="SUPFAM" id="SSF51445">
    <property type="entry name" value="(Trans)glycosidases"/>
    <property type="match status" value="1"/>
</dbReference>
<dbReference type="EC" id="3.2.1.8" evidence="10"/>
<feature type="region of interest" description="Disordered" evidence="11">
    <location>
        <begin position="30"/>
        <end position="68"/>
    </location>
</feature>
<name>A0ABV4HP54_9GAMM</name>
<keyword evidence="6 10" id="KW-0119">Carbohydrate metabolism</keyword>
<feature type="domain" description="GH10" evidence="13">
    <location>
        <begin position="38"/>
        <end position="349"/>
    </location>
</feature>
<feature type="signal peptide" evidence="12">
    <location>
        <begin position="1"/>
        <end position="20"/>
    </location>
</feature>
<keyword evidence="15" id="KW-1185">Reference proteome</keyword>
<dbReference type="PRINTS" id="PR00134">
    <property type="entry name" value="GLHYDRLASE10"/>
</dbReference>
<evidence type="ECO:0000256" key="11">
    <source>
        <dbReference type="SAM" id="MobiDB-lite"/>
    </source>
</evidence>
<dbReference type="Proteomes" id="UP001566331">
    <property type="component" value="Unassembled WGS sequence"/>
</dbReference>
<dbReference type="InterPro" id="IPR017853">
    <property type="entry name" value="GH"/>
</dbReference>
<accession>A0ABV4HP54</accession>
<keyword evidence="7 10" id="KW-0326">Glycosidase</keyword>
<dbReference type="PROSITE" id="PS51760">
    <property type="entry name" value="GH10_2"/>
    <property type="match status" value="1"/>
</dbReference>
<comment type="catalytic activity">
    <reaction evidence="1 10">
        <text>Endohydrolysis of (1-&gt;4)-beta-D-xylosidic linkages in xylans.</text>
        <dbReference type="EC" id="3.2.1.8"/>
    </reaction>
</comment>
<dbReference type="PANTHER" id="PTHR31490">
    <property type="entry name" value="GLYCOSYL HYDROLASE"/>
    <property type="match status" value="1"/>
</dbReference>
<evidence type="ECO:0000259" key="13">
    <source>
        <dbReference type="PROSITE" id="PS51760"/>
    </source>
</evidence>
<evidence type="ECO:0000256" key="8">
    <source>
        <dbReference type="ARBA" id="ARBA00023326"/>
    </source>
</evidence>
<dbReference type="InterPro" id="IPR031158">
    <property type="entry name" value="GH10_AS"/>
</dbReference>
<dbReference type="RefSeq" id="WP_370563526.1">
    <property type="nucleotide sequence ID" value="NZ_JBFWIB010000004.1"/>
</dbReference>
<dbReference type="PROSITE" id="PS51257">
    <property type="entry name" value="PROKAR_LIPOPROTEIN"/>
    <property type="match status" value="1"/>
</dbReference>
<evidence type="ECO:0000256" key="10">
    <source>
        <dbReference type="RuleBase" id="RU361174"/>
    </source>
</evidence>
<feature type="compositionally biased region" description="Acidic residues" evidence="11">
    <location>
        <begin position="366"/>
        <end position="375"/>
    </location>
</feature>
<protein>
    <recommendedName>
        <fullName evidence="10">Beta-xylanase</fullName>
        <ecNumber evidence="10">3.2.1.8</ecNumber>
    </recommendedName>
</protein>
<evidence type="ECO:0000256" key="6">
    <source>
        <dbReference type="ARBA" id="ARBA00023277"/>
    </source>
</evidence>
<evidence type="ECO:0000256" key="5">
    <source>
        <dbReference type="ARBA" id="ARBA00022801"/>
    </source>
</evidence>
<evidence type="ECO:0000256" key="4">
    <source>
        <dbReference type="ARBA" id="ARBA00022729"/>
    </source>
</evidence>
<evidence type="ECO:0000256" key="9">
    <source>
        <dbReference type="PROSITE-ProRule" id="PRU10061"/>
    </source>
</evidence>
<comment type="caution">
    <text evidence="14">The sequence shown here is derived from an EMBL/GenBank/DDBJ whole genome shotgun (WGS) entry which is preliminary data.</text>
</comment>
<evidence type="ECO:0000256" key="7">
    <source>
        <dbReference type="ARBA" id="ARBA00023295"/>
    </source>
</evidence>
<comment type="similarity">
    <text evidence="2 10">Belongs to the glycosyl hydrolase 10 (cellulase F) family.</text>
</comment>
<dbReference type="PANTHER" id="PTHR31490:SF88">
    <property type="entry name" value="BETA-XYLANASE"/>
    <property type="match status" value="1"/>
</dbReference>
<evidence type="ECO:0000256" key="1">
    <source>
        <dbReference type="ARBA" id="ARBA00000681"/>
    </source>
</evidence>
<dbReference type="InterPro" id="IPR001000">
    <property type="entry name" value="GH10_dom"/>
</dbReference>
<evidence type="ECO:0000256" key="3">
    <source>
        <dbReference type="ARBA" id="ARBA00022651"/>
    </source>
</evidence>